<dbReference type="AlphaFoldDB" id="A0A6P0GD80"/>
<evidence type="ECO:0000313" key="2">
    <source>
        <dbReference type="Proteomes" id="UP000471082"/>
    </source>
</evidence>
<protein>
    <submittedName>
        <fullName evidence="1">Uncharacterized protein</fullName>
    </submittedName>
</protein>
<accession>A0A6P0GD80</accession>
<comment type="caution">
    <text evidence="1">The sequence shown here is derived from an EMBL/GenBank/DDBJ whole genome shotgun (WGS) entry which is preliminary data.</text>
</comment>
<evidence type="ECO:0000313" key="1">
    <source>
        <dbReference type="EMBL" id="NEL77364.1"/>
    </source>
</evidence>
<dbReference type="GeneID" id="46984414"/>
<dbReference type="EMBL" id="JAAGYU010000061">
    <property type="protein sequence ID" value="NEL77364.1"/>
    <property type="molecule type" value="Genomic_DNA"/>
</dbReference>
<name>A0A6P0GD80_XANPE</name>
<proteinExistence type="predicted"/>
<organism evidence="1 2">
    <name type="scientific">Xanthomonas perforans</name>
    <dbReference type="NCBI Taxonomy" id="442694"/>
    <lineage>
        <taxon>Bacteria</taxon>
        <taxon>Pseudomonadati</taxon>
        <taxon>Pseudomonadota</taxon>
        <taxon>Gammaproteobacteria</taxon>
        <taxon>Lysobacterales</taxon>
        <taxon>Lysobacteraceae</taxon>
        <taxon>Xanthomonas</taxon>
    </lineage>
</organism>
<sequence length="157" mass="17477">MNTEIEYQRYVDAFSPFFDAVLAHVEALPLPEWQRYRTPRPHAPQDGPQLPKNATREDLLNESASLLPLTRQNVIAEYRDIESDLVQVAVVKDHPLFFSSHYGVYCWFGTDAGWSLAASLTYPASPIDHNGCTCGDPGCHRLRCSPSAEISTLQAGA</sequence>
<dbReference type="RefSeq" id="WP_126936561.1">
    <property type="nucleotide sequence ID" value="NZ_CP116306.1"/>
</dbReference>
<gene>
    <name evidence="1" type="ORF">G3W61_14070</name>
</gene>
<reference evidence="1 2" key="1">
    <citation type="submission" date="2019-11" db="EMBL/GenBank/DDBJ databases">
        <title>Genome-resolved metagenomics to study the prevalence of co-infection and intraspecific heterogeneity among plant pathogen metapopulations.</title>
        <authorList>
            <person name="Newberry E."/>
            <person name="Bhandari R."/>
            <person name="Kemble J."/>
            <person name="Sikora E."/>
            <person name="Potnis N."/>
        </authorList>
    </citation>
    <scope>NUCLEOTIDE SEQUENCE [LARGE SCALE GENOMIC DNA]</scope>
    <source>
        <strain evidence="1">Xp_Tom_Tuscaloosa_18b</strain>
    </source>
</reference>
<dbReference type="Proteomes" id="UP000471082">
    <property type="component" value="Unassembled WGS sequence"/>
</dbReference>